<comment type="caution">
    <text evidence="4">The sequence shown here is derived from an EMBL/GenBank/DDBJ whole genome shotgun (WGS) entry which is preliminary data.</text>
</comment>
<dbReference type="PANTHER" id="PTHR31580:SF4">
    <property type="entry name" value="FILAMENT-LIKE PLANT PROTEIN 6"/>
    <property type="match status" value="1"/>
</dbReference>
<feature type="compositionally biased region" description="Polar residues" evidence="3">
    <location>
        <begin position="200"/>
        <end position="212"/>
    </location>
</feature>
<keyword evidence="5" id="KW-1185">Reference proteome</keyword>
<evidence type="ECO:0000256" key="2">
    <source>
        <dbReference type="ARBA" id="ARBA00023054"/>
    </source>
</evidence>
<accession>A0AAP0G2M8</accession>
<keyword evidence="2" id="KW-0175">Coiled coil</keyword>
<dbReference type="AlphaFoldDB" id="A0AAP0G2M8"/>
<name>A0AAP0G2M8_9ASPA</name>
<gene>
    <name evidence="4" type="primary">FPP4</name>
    <name evidence="4" type="ORF">KSP39_PZI014326</name>
</gene>
<dbReference type="InterPro" id="IPR008587">
    <property type="entry name" value="FPP_plant"/>
</dbReference>
<dbReference type="EMBL" id="JBBWWQ010000012">
    <property type="protein sequence ID" value="KAK8934700.1"/>
    <property type="molecule type" value="Genomic_DNA"/>
</dbReference>
<evidence type="ECO:0000313" key="5">
    <source>
        <dbReference type="Proteomes" id="UP001418222"/>
    </source>
</evidence>
<comment type="similarity">
    <text evidence="1">Belongs to the FPP family.</text>
</comment>
<protein>
    <submittedName>
        <fullName evidence="4">Filament-like plant protein 4</fullName>
    </submittedName>
</protein>
<dbReference type="Pfam" id="PF05911">
    <property type="entry name" value="FPP"/>
    <property type="match status" value="3"/>
</dbReference>
<dbReference type="PANTHER" id="PTHR31580">
    <property type="entry name" value="FILAMENT-LIKE PLANT PROTEIN 4"/>
    <property type="match status" value="1"/>
</dbReference>
<reference evidence="4 5" key="1">
    <citation type="journal article" date="2022" name="Nat. Plants">
        <title>Genomes of leafy and leafless Platanthera orchids illuminate the evolution of mycoheterotrophy.</title>
        <authorList>
            <person name="Li M.H."/>
            <person name="Liu K.W."/>
            <person name="Li Z."/>
            <person name="Lu H.C."/>
            <person name="Ye Q.L."/>
            <person name="Zhang D."/>
            <person name="Wang J.Y."/>
            <person name="Li Y.F."/>
            <person name="Zhong Z.M."/>
            <person name="Liu X."/>
            <person name="Yu X."/>
            <person name="Liu D.K."/>
            <person name="Tu X.D."/>
            <person name="Liu B."/>
            <person name="Hao Y."/>
            <person name="Liao X.Y."/>
            <person name="Jiang Y.T."/>
            <person name="Sun W.H."/>
            <person name="Chen J."/>
            <person name="Chen Y.Q."/>
            <person name="Ai Y."/>
            <person name="Zhai J.W."/>
            <person name="Wu S.S."/>
            <person name="Zhou Z."/>
            <person name="Hsiao Y.Y."/>
            <person name="Wu W.L."/>
            <person name="Chen Y.Y."/>
            <person name="Lin Y.F."/>
            <person name="Hsu J.L."/>
            <person name="Li C.Y."/>
            <person name="Wang Z.W."/>
            <person name="Zhao X."/>
            <person name="Zhong W.Y."/>
            <person name="Ma X.K."/>
            <person name="Ma L."/>
            <person name="Huang J."/>
            <person name="Chen G.Z."/>
            <person name="Huang M.Z."/>
            <person name="Huang L."/>
            <person name="Peng D.H."/>
            <person name="Luo Y.B."/>
            <person name="Zou S.Q."/>
            <person name="Chen S.P."/>
            <person name="Lan S."/>
            <person name="Tsai W.C."/>
            <person name="Van de Peer Y."/>
            <person name="Liu Z.J."/>
        </authorList>
    </citation>
    <scope>NUCLEOTIDE SEQUENCE [LARGE SCALE GENOMIC DNA]</scope>
    <source>
        <strain evidence="4">Lor287</strain>
    </source>
</reference>
<evidence type="ECO:0000256" key="3">
    <source>
        <dbReference type="SAM" id="MobiDB-lite"/>
    </source>
</evidence>
<proteinExistence type="inferred from homology"/>
<evidence type="ECO:0000313" key="4">
    <source>
        <dbReference type="EMBL" id="KAK8934700.1"/>
    </source>
</evidence>
<sequence length="446" mass="50191">MKVSEEKYQVDAQVEVLKNNIQSCEREISSMKYELHVVAKELEIRNEEKNMIMKSAEIGNKQHLEDVKKVAHLEAECQRLRGLVRKRLPGPAALAQMNNPPSLTSMSEDCIDEEMSYSDSCATALISEMSHNKMVKDVNDNKTDNLHNLELMDDFLEMERLACLSTEPNVDMNKLDDAELGKNDNLRLDNCAGDAKKQGSCDSESSPNSTPEHASKEQDVLEDIGHVIQEGNELSGVISEQSHYQQGVCEITDVGISSKKNETEFYDVSDHDLKNAISYIHEFLVKLCKQDTEVQFSKCTGIIELSKKIEEFFSYKDRVVCNNTSSHDFVLDLIHILLEGTNLVVTPKANNGGCNCPDFIDKETLLENKVTQHKLSKENISRASSLVTHSSSFLVFSLEDFETLKLEKEKVEVDFAGCRTMLDYTNSNLGEVEQEVTEIKSELAIC</sequence>
<feature type="region of interest" description="Disordered" evidence="3">
    <location>
        <begin position="197"/>
        <end position="218"/>
    </location>
</feature>
<dbReference type="Proteomes" id="UP001418222">
    <property type="component" value="Unassembled WGS sequence"/>
</dbReference>
<evidence type="ECO:0000256" key="1">
    <source>
        <dbReference type="ARBA" id="ARBA00005921"/>
    </source>
</evidence>
<organism evidence="4 5">
    <name type="scientific">Platanthera zijinensis</name>
    <dbReference type="NCBI Taxonomy" id="2320716"/>
    <lineage>
        <taxon>Eukaryota</taxon>
        <taxon>Viridiplantae</taxon>
        <taxon>Streptophyta</taxon>
        <taxon>Embryophyta</taxon>
        <taxon>Tracheophyta</taxon>
        <taxon>Spermatophyta</taxon>
        <taxon>Magnoliopsida</taxon>
        <taxon>Liliopsida</taxon>
        <taxon>Asparagales</taxon>
        <taxon>Orchidaceae</taxon>
        <taxon>Orchidoideae</taxon>
        <taxon>Orchideae</taxon>
        <taxon>Orchidinae</taxon>
        <taxon>Platanthera</taxon>
    </lineage>
</organism>